<protein>
    <submittedName>
        <fullName evidence="2">Uncharacterized protein</fullName>
    </submittedName>
</protein>
<accession>A0ABQ2FGF2</accession>
<keyword evidence="3" id="KW-1185">Reference proteome</keyword>
<feature type="region of interest" description="Disordered" evidence="1">
    <location>
        <begin position="1"/>
        <end position="22"/>
    </location>
</feature>
<evidence type="ECO:0000256" key="1">
    <source>
        <dbReference type="SAM" id="MobiDB-lite"/>
    </source>
</evidence>
<evidence type="ECO:0000313" key="3">
    <source>
        <dbReference type="Proteomes" id="UP000662111"/>
    </source>
</evidence>
<dbReference type="RefSeq" id="WP_188791480.1">
    <property type="nucleotide sequence ID" value="NZ_BMLB01000008.1"/>
</dbReference>
<comment type="caution">
    <text evidence="2">The sequence shown here is derived from an EMBL/GenBank/DDBJ whole genome shotgun (WGS) entry which is preliminary data.</text>
</comment>
<organism evidence="2 3">
    <name type="scientific">Ornithinimicrobium pekingense</name>
    <dbReference type="NCBI Taxonomy" id="384677"/>
    <lineage>
        <taxon>Bacteria</taxon>
        <taxon>Bacillati</taxon>
        <taxon>Actinomycetota</taxon>
        <taxon>Actinomycetes</taxon>
        <taxon>Micrococcales</taxon>
        <taxon>Ornithinimicrobiaceae</taxon>
        <taxon>Ornithinimicrobium</taxon>
    </lineage>
</organism>
<sequence length="443" mass="47412">MLLVSACGTQTGAGPGASEGTPAVTTEGIAGFPACADVPQFRADESLYRDEPVYGNADELVQDVHEWAAAQPGFVEVGLDRERNGWVTVWVKDADVEAMSEQIAERWPGEGIVVVEVPWTVGELQSLVTEVTAALDQAGVRTGGSALMPHHGVAEISLGVITPEAEEVLARFVGRPLCVEGIPADDAPKEKDQPLAGEGWRLLGEDETGEAYRSGVATTDAQLDQLWALAGLEGEPSTVDWESEIAVWFGAVYGSGCPVRMEGVIVEGDLLHADLVVPNAVYGCNDDANPHAFVVAVERQLLPEGPFRVQLEARDPYPGTAEERTVVDVDLSALGSTATDEQLHLDPTLLIPAEPPLVTDGDALHGDEAMRYLYRDDPGCEVPTLGPLDGSVWRLADREAPWDVENGEELTLYPLGGEDDQIIASTQQMDWIFARLPQGSTCP</sequence>
<name>A0ABQ2FGF2_9MICO</name>
<dbReference type="EMBL" id="BMLB01000008">
    <property type="protein sequence ID" value="GGK83497.1"/>
    <property type="molecule type" value="Genomic_DNA"/>
</dbReference>
<dbReference type="Proteomes" id="UP000662111">
    <property type="component" value="Unassembled WGS sequence"/>
</dbReference>
<evidence type="ECO:0000313" key="2">
    <source>
        <dbReference type="EMBL" id="GGK83497.1"/>
    </source>
</evidence>
<reference evidence="3" key="1">
    <citation type="journal article" date="2019" name="Int. J. Syst. Evol. Microbiol.">
        <title>The Global Catalogue of Microorganisms (GCM) 10K type strain sequencing project: providing services to taxonomists for standard genome sequencing and annotation.</title>
        <authorList>
            <consortium name="The Broad Institute Genomics Platform"/>
            <consortium name="The Broad Institute Genome Sequencing Center for Infectious Disease"/>
            <person name="Wu L."/>
            <person name="Ma J."/>
        </authorList>
    </citation>
    <scope>NUCLEOTIDE SEQUENCE [LARGE SCALE GENOMIC DNA]</scope>
    <source>
        <strain evidence="3">CGMCC 1.5362</strain>
    </source>
</reference>
<proteinExistence type="predicted"/>
<gene>
    <name evidence="2" type="ORF">GCM10011509_34930</name>
</gene>